<dbReference type="InterPro" id="IPR019775">
    <property type="entry name" value="WD40_repeat_CS"/>
</dbReference>
<evidence type="ECO:0000256" key="3">
    <source>
        <dbReference type="PROSITE-ProRule" id="PRU00221"/>
    </source>
</evidence>
<dbReference type="InterPro" id="IPR001180">
    <property type="entry name" value="CNH_dom"/>
</dbReference>
<evidence type="ECO:0000256" key="1">
    <source>
        <dbReference type="ARBA" id="ARBA00022574"/>
    </source>
</evidence>
<dbReference type="InterPro" id="IPR015943">
    <property type="entry name" value="WD40/YVTN_repeat-like_dom_sf"/>
</dbReference>
<dbReference type="InterPro" id="IPR013951">
    <property type="entry name" value="Rxt3"/>
</dbReference>
<feature type="repeat" description="WD" evidence="3">
    <location>
        <begin position="592"/>
        <end position="633"/>
    </location>
</feature>
<dbReference type="PANTHER" id="PTHR22840:SF12">
    <property type="entry name" value="WD REPEAT-CONTAINING PROTEIN 36"/>
    <property type="match status" value="1"/>
</dbReference>
<dbReference type="SMART" id="SM00320">
    <property type="entry name" value="WD40"/>
    <property type="match status" value="7"/>
</dbReference>
<sequence>MAKYTAKKQKVQPQQKVSKPSKIFSPFRALGNVSNEVPFAVGTLGATFYIVTSVGRSFQIYDAATLHLLFVSHSQTPGKISALAAHFHYVYAASGNSVGIYKRGRLEAEVKVPGQAAATISRLLVFGDYLVVVSTNGSIDVFKKPSGSKIPTEHYTTIKSINTKFAGDIVGVVHPPTYLNKIVVATTSGIHLINIRTGKTIYKSPPDQFGENLSAIEFAPALDIIALGTGSGGIFLYNLKKGTILGERIVASPADVAAKVNSISFRTDGSHHLVAALSNGDLYFHDLVKKARVHVSRNAHAEATGGVANAKFLNGQPIVVTNGGDNQLKELVFDPPLSTTNSSVVSPPRHLRSRGGHSAPPVAMVFPNEDKSHFIYSASKDRSLWCFSMRKDAQAQEVSQRPPKTDSKKKGGPVASMREKVPEITALAMSVAREGDWENMVTAHKNENFARTWDSKHKRMGRHELATVDGGIAKAVCVSHCGNFALVGSSNGGIGAYNLQSGLLRKKYMLHKNKAVTGLAIDGMNRKMVSSGLDGVIGFYNFSESKFLGKLQLDSPITTMIYHKGSDLVACALDDLSIVVIDVVTQKVARVLIGHNNRITDLDFSPDGRWIVSVSLDGTLRTWDIPTGGCIDGIRLPNVATSVKFSPIGDFLATTHVSSNGISLWTNRAQFHPVSTRQMEDDEFSTALLPNVSGEGGASLIEGALDKPAEDDNDVHTTYRSVDQINQDLLTLHVGDRNKYSNILHLDIIKKRNKPKEAPKKPEQAPFFLSLGGEVVGDRAVVAENGLKSSTNGNATTEESKLRALKENGEHNFESEFTKLLRIGGESEDYTQFIDFSVNAAPSLIDLEIRSLNSFPPLDEMTSFVEALNQAMQLNSDYDVLQAIFGLFLKHHGDVIYANGKEEQLHEALEKWGQINQQKGAKLDELVKYCSGVVNFPIAMNVDIMAPFNRLNLSGNAKVTALHFQNEKLFIGFSNGDITIMRVSDNPEAVKTPARSMRSFRSFTDIKGLFHDNDSSSWYSTEKTFRNVNGSQSPITVLRLVPLYKDGSRDVLFAGSSDTLNAFEWVGAHLNLIHTFSESKNFNQFKYVETRDNRLVLVGTKKRLNIYQIKQKSRNIFDFILIKELSLKDKLRSIGGQHGDKIVLGLTNSFMCLELDTFNLKSISTESSGINSLSQTTSFSYFGISSTGPQVWILDPKNSNSLVIRDSQVGTLQFEDDKYALGSSDVRLSTVPVDVAFLLPCYLLVLYSKKLEIVDIASGAVIQVFHHHMNNYNISLTVFEDVVIIGAGTNVFQFRINPIRKQLNQFLTIRGSNSSARGSKELHSDLRLIGLERALTLVNSLDNDDSLFFPLGSFESSTDKYKLLFLRNLYTEKAQVLFESYGRYHDALIGIGSEWILSYKEVLKLFPDFINGEFQISELKETTPDDSFETKSSSGFVNPVRRVSIQELENTKQDIIASTASDNATEGEDSPDKPHHTGLASGVSLDDSKSPKVRKFSKAVSDLIVFLTDQRRIYSIFLGSNDMMPTMPWKSVDLSPLDLDPSLKEDQMWEEIKKDAIYIDTTLFLCYFYTKPMLLGPLLRLPNNKCESNVVNHYLLKDLHSHTKESHVFIRELLDFYYGRSLHEEALEMLYKLAHDETSQSHEYDEYFRSPDLTISYFQKLDNSKLDLICKYAEWVLLSDESEMIQRAAAIFMNETYECESYDTTKVFEFFKNAIKNDDLAIRYLEWLLSETDVLQSAGRTRQRSTFSTKLCLFYLKKLKALELSDEEFVQDENYKKLYDFLKNSIDYEPWTVLKNIPTSQDNFLRFTIFIYKRLGEHQKSVDVLYNQLTDLNGAIEYCADLYDAGQHQAGQDLLHKLLEDLLLHYEENIDSITQLLTTQGKKMSMTRTLLTLPSSFPLRNLETFIGENLISVDTDLMNKRITSQLYKVGSVKVQYELQKEKAKSYKIASKEESCDICHDSIKKNLICIDPDDKISHYKSKFQRHVYNVQFHTADSESRGEPISRPMSAGVNPVDHHISASGTPPAMTIPKPHEIGQHNNSQSVTPGTTNSPGSTNAEKQAHVHRSLDPQHANNPHHHHHVRRVSGGAHGHHHHHHHHHHRHSSPQTPQTQPKAAEEAEAENGPAANGPAANGAAEKKDEDVPQAVVAKKEKVIPYVLDKGPLEELLRDVFPKRRHIGSIIYNPTTTWETLQFENLQIDEHDKQHLRDIQQKYVERYGERYRSVDPEYIPTLPPLTEAAINCFVEIKIPYKFIKEFLENCNSEKVQRKRELWGGAGGIYTDDSDILAVLKHLGVFDNNADLSDTNPKWTKSEVIKPIVVHKDGDGVDLLDISVTLLILPTLKQYYGYYKNGLNSRSWLGDEPHSGLSIGVWGVKWETYNAFAGDKSIRKRAQREFEGDREAQKVIVENGRGWRFDSKCYRKLKTKFTKLGNDKNSAEEKSH</sequence>
<feature type="compositionally biased region" description="Polar residues" evidence="4">
    <location>
        <begin position="2037"/>
        <end position="2058"/>
    </location>
</feature>
<evidence type="ECO:0000256" key="2">
    <source>
        <dbReference type="ARBA" id="ARBA00022737"/>
    </source>
</evidence>
<keyword evidence="7" id="KW-1185">Reference proteome</keyword>
<protein>
    <recommendedName>
        <fullName evidence="5">CNH domain-containing protein</fullName>
    </recommendedName>
</protein>
<dbReference type="PANTHER" id="PTHR22840">
    <property type="entry name" value="WD REPEAT-CONTAINING PROTEIN 36"/>
    <property type="match status" value="1"/>
</dbReference>
<dbReference type="Pfam" id="PF04192">
    <property type="entry name" value="Utp21"/>
    <property type="match status" value="1"/>
</dbReference>
<dbReference type="Pfam" id="PF08642">
    <property type="entry name" value="Rxt3"/>
    <property type="match status" value="1"/>
</dbReference>
<dbReference type="PROSITE" id="PS50294">
    <property type="entry name" value="WD_REPEATS_REGION"/>
    <property type="match status" value="1"/>
</dbReference>
<dbReference type="Pfam" id="PF10366">
    <property type="entry name" value="Vps39_1"/>
    <property type="match status" value="1"/>
</dbReference>
<keyword evidence="1 3" id="KW-0853">WD repeat</keyword>
<dbReference type="InterPro" id="IPR059157">
    <property type="entry name" value="WDR36-Utp21_N"/>
</dbReference>
<feature type="domain" description="CNH" evidence="5">
    <location>
        <begin position="956"/>
        <end position="1284"/>
    </location>
</feature>
<accession>A0ABX8I4B8</accession>
<name>A0ABX8I4B8_9ASCO</name>
<gene>
    <name evidence="6" type="ORF">CA3LBN_002254</name>
</gene>
<dbReference type="Pfam" id="PF23556">
    <property type="entry name" value="TPR_Vps41"/>
    <property type="match status" value="1"/>
</dbReference>
<dbReference type="SUPFAM" id="SSF50998">
    <property type="entry name" value="Quinoprotein alcohol dehydrogenase-like"/>
    <property type="match status" value="1"/>
</dbReference>
<feature type="region of interest" description="Disordered" evidence="4">
    <location>
        <begin position="394"/>
        <end position="416"/>
    </location>
</feature>
<keyword evidence="2" id="KW-0677">Repeat</keyword>
<evidence type="ECO:0000256" key="4">
    <source>
        <dbReference type="SAM" id="MobiDB-lite"/>
    </source>
</evidence>
<dbReference type="PROSITE" id="PS50082">
    <property type="entry name" value="WD_REPEATS_2"/>
    <property type="match status" value="1"/>
</dbReference>
<feature type="compositionally biased region" description="Basic residues" evidence="4">
    <location>
        <begin position="2074"/>
        <end position="2103"/>
    </location>
</feature>
<dbReference type="InterPro" id="IPR036322">
    <property type="entry name" value="WD40_repeat_dom_sf"/>
</dbReference>
<dbReference type="SUPFAM" id="SSF50978">
    <property type="entry name" value="WD40 repeat-like"/>
    <property type="match status" value="1"/>
</dbReference>
<feature type="compositionally biased region" description="Low complexity" evidence="4">
    <location>
        <begin position="2121"/>
        <end position="2134"/>
    </location>
</feature>
<dbReference type="Proteomes" id="UP000825434">
    <property type="component" value="Chromosome 2"/>
</dbReference>
<dbReference type="InterPro" id="IPR011047">
    <property type="entry name" value="Quinoprotein_ADH-like_sf"/>
</dbReference>
<feature type="region of interest" description="Disordered" evidence="4">
    <location>
        <begin position="1455"/>
        <end position="1489"/>
    </location>
</feature>
<feature type="region of interest" description="Disordered" evidence="4">
    <location>
        <begin position="339"/>
        <end position="358"/>
    </location>
</feature>
<evidence type="ECO:0000313" key="7">
    <source>
        <dbReference type="Proteomes" id="UP000825434"/>
    </source>
</evidence>
<dbReference type="InterPro" id="IPR001680">
    <property type="entry name" value="WD40_rpt"/>
</dbReference>
<dbReference type="InterPro" id="IPR007319">
    <property type="entry name" value="WDR36/Utp21_C"/>
</dbReference>
<dbReference type="EMBL" id="CP076662">
    <property type="protein sequence ID" value="QWU87989.1"/>
    <property type="molecule type" value="Genomic_DNA"/>
</dbReference>
<evidence type="ECO:0000313" key="6">
    <source>
        <dbReference type="EMBL" id="QWU87989.1"/>
    </source>
</evidence>
<proteinExistence type="predicted"/>
<dbReference type="Gene3D" id="2.130.10.10">
    <property type="entry name" value="YVTN repeat-like/Quinoprotein amine dehydrogenase"/>
    <property type="match status" value="2"/>
</dbReference>
<dbReference type="PROSITE" id="PS50219">
    <property type="entry name" value="CNH"/>
    <property type="match status" value="1"/>
</dbReference>
<dbReference type="Pfam" id="PF25168">
    <property type="entry name" value="Beta-prop_WDR36-Utp21_2nd"/>
    <property type="match status" value="1"/>
</dbReference>
<feature type="region of interest" description="Disordered" evidence="4">
    <location>
        <begin position="2016"/>
        <end position="2143"/>
    </location>
</feature>
<dbReference type="InterPro" id="IPR019452">
    <property type="entry name" value="VPS39/TGF_beta_rcpt-assoc_1"/>
</dbReference>
<dbReference type="SUPFAM" id="SSF69322">
    <property type="entry name" value="Tricorn protease domain 2"/>
    <property type="match status" value="1"/>
</dbReference>
<reference evidence="6 7" key="1">
    <citation type="submission" date="2021-06" db="EMBL/GenBank/DDBJ databases">
        <title>Candida outbreak in Lebanon.</title>
        <authorList>
            <person name="Finianos M."/>
        </authorList>
    </citation>
    <scope>NUCLEOTIDE SEQUENCE [LARGE SCALE GENOMIC DNA]</scope>
    <source>
        <strain evidence="6">CA3LBN</strain>
    </source>
</reference>
<dbReference type="PROSITE" id="PS00678">
    <property type="entry name" value="WD_REPEATS_1"/>
    <property type="match status" value="1"/>
</dbReference>
<dbReference type="Pfam" id="PF25171">
    <property type="entry name" value="Beta-prop_WDR36-Utp21_1st"/>
    <property type="match status" value="1"/>
</dbReference>
<evidence type="ECO:0000259" key="5">
    <source>
        <dbReference type="PROSITE" id="PS50219"/>
    </source>
</evidence>
<organism evidence="6 7">
    <name type="scientific">Candidozyma haemuli</name>
    <dbReference type="NCBI Taxonomy" id="45357"/>
    <lineage>
        <taxon>Eukaryota</taxon>
        <taxon>Fungi</taxon>
        <taxon>Dikarya</taxon>
        <taxon>Ascomycota</taxon>
        <taxon>Saccharomycotina</taxon>
        <taxon>Pichiomycetes</taxon>
        <taxon>Metschnikowiaceae</taxon>
        <taxon>Candidozyma</taxon>
    </lineage>
</organism>
<feature type="compositionally biased region" description="Basic and acidic residues" evidence="4">
    <location>
        <begin position="2059"/>
        <end position="2068"/>
    </location>
</feature>